<dbReference type="SUPFAM" id="SSF49493">
    <property type="entry name" value="HSP40/DnaJ peptide-binding domain"/>
    <property type="match status" value="2"/>
</dbReference>
<dbReference type="RefSeq" id="XP_021824695.1">
    <property type="nucleotide sequence ID" value="XM_021969003.1"/>
</dbReference>
<reference evidence="5" key="1">
    <citation type="submission" date="2025-08" db="UniProtKB">
        <authorList>
            <consortium name="RefSeq"/>
        </authorList>
    </citation>
    <scope>IDENTIFICATION</scope>
</reference>
<gene>
    <name evidence="5" type="primary">LOC110765773</name>
</gene>
<dbReference type="FunFam" id="2.60.260.20:FF:000002">
    <property type="entry name" value="Dnaj homolog subfamily b member"/>
    <property type="match status" value="1"/>
</dbReference>
<evidence type="ECO:0000313" key="4">
    <source>
        <dbReference type="Proteomes" id="UP000515124"/>
    </source>
</evidence>
<dbReference type="GeneID" id="110765773"/>
<evidence type="ECO:0000256" key="2">
    <source>
        <dbReference type="SAM" id="MobiDB-lite"/>
    </source>
</evidence>
<accession>A0A6P5TCC5</accession>
<dbReference type="CDD" id="cd10747">
    <property type="entry name" value="DnaJ_C"/>
    <property type="match status" value="1"/>
</dbReference>
<feature type="compositionally biased region" description="Low complexity" evidence="2">
    <location>
        <begin position="206"/>
        <end position="216"/>
    </location>
</feature>
<dbReference type="GO" id="GO:0051087">
    <property type="term" value="F:protein-folding chaperone binding"/>
    <property type="evidence" value="ECO:0007669"/>
    <property type="project" value="TreeGrafter"/>
</dbReference>
<keyword evidence="4" id="KW-1185">Reference proteome</keyword>
<sequence length="438" mass="48421">MGDPPRSASTSDLYSMLGISNICKGYKSFVMKLSPNHHHKNGESKFTDNHETTKEEENFTISYPTTPIGSFGHQRSIDDSFFSRRSLSRIGSRRCKTPTPRTFSRSASRSTTPTPTTLLRDTSLRQSSETETSASISRNMSRRQSSETKTSASLSRNMSRRSTSETEFHASLSRNMSHRRPSETEIPSPSPAASSVSAPASPAPASPSRTLSPLASRTSGTSDQPDKPSTPLSRSISKRSPTPIVFSRTTARKKAPPVEKRLGFTLEQLCHGCVKKIKLTRDVINDAGIIVQEEEVLQINVQPGWRKGTKITFQGKGDEKPGYLPADIVFLIDEKRHPLYKRSGRDDLEIAVEIPLVDALGGCSFPVPLLGGDKMKLSFDDIIYHGYEKVIQGQGMPLLKEPTRRGDLRITCLINFPTTLSDEERAEAVNILQDCSYD</sequence>
<feature type="domain" description="Chaperone DnaJ C-terminal" evidence="3">
    <location>
        <begin position="259"/>
        <end position="417"/>
    </location>
</feature>
<evidence type="ECO:0000259" key="3">
    <source>
        <dbReference type="Pfam" id="PF01556"/>
    </source>
</evidence>
<protein>
    <submittedName>
        <fullName evidence="5">Flocculation protein FLO11</fullName>
    </submittedName>
</protein>
<keyword evidence="1" id="KW-0143">Chaperone</keyword>
<dbReference type="PANTHER" id="PTHR24078">
    <property type="entry name" value="DNAJ HOMOLOG SUBFAMILY C MEMBER"/>
    <property type="match status" value="1"/>
</dbReference>
<dbReference type="GO" id="GO:0005829">
    <property type="term" value="C:cytosol"/>
    <property type="evidence" value="ECO:0007669"/>
    <property type="project" value="TreeGrafter"/>
</dbReference>
<feature type="region of interest" description="Disordered" evidence="2">
    <location>
        <begin position="89"/>
        <end position="253"/>
    </location>
</feature>
<dbReference type="GO" id="GO:0006457">
    <property type="term" value="P:protein folding"/>
    <property type="evidence" value="ECO:0007669"/>
    <property type="project" value="InterPro"/>
</dbReference>
<dbReference type="Pfam" id="PF01556">
    <property type="entry name" value="DnaJ_C"/>
    <property type="match status" value="1"/>
</dbReference>
<feature type="compositionally biased region" description="Low complexity" evidence="2">
    <location>
        <begin position="184"/>
        <end position="200"/>
    </location>
</feature>
<evidence type="ECO:0000256" key="1">
    <source>
        <dbReference type="ARBA" id="ARBA00023186"/>
    </source>
</evidence>
<dbReference type="Gene3D" id="2.60.260.20">
    <property type="entry name" value="Urease metallochaperone UreE, N-terminal domain"/>
    <property type="match status" value="2"/>
</dbReference>
<name>A0A6P5TCC5_PRUAV</name>
<dbReference type="InterPro" id="IPR008971">
    <property type="entry name" value="HSP40/DnaJ_pept-bd"/>
</dbReference>
<dbReference type="Proteomes" id="UP000515124">
    <property type="component" value="Unplaced"/>
</dbReference>
<feature type="compositionally biased region" description="Polar residues" evidence="2">
    <location>
        <begin position="230"/>
        <end position="240"/>
    </location>
</feature>
<dbReference type="KEGG" id="pavi:110765773"/>
<organism evidence="4 5">
    <name type="scientific">Prunus avium</name>
    <name type="common">Cherry</name>
    <name type="synonym">Cerasus avium</name>
    <dbReference type="NCBI Taxonomy" id="42229"/>
    <lineage>
        <taxon>Eukaryota</taxon>
        <taxon>Viridiplantae</taxon>
        <taxon>Streptophyta</taxon>
        <taxon>Embryophyta</taxon>
        <taxon>Tracheophyta</taxon>
        <taxon>Spermatophyta</taxon>
        <taxon>Magnoliopsida</taxon>
        <taxon>eudicotyledons</taxon>
        <taxon>Gunneridae</taxon>
        <taxon>Pentapetalae</taxon>
        <taxon>rosids</taxon>
        <taxon>fabids</taxon>
        <taxon>Rosales</taxon>
        <taxon>Rosaceae</taxon>
        <taxon>Amygdaloideae</taxon>
        <taxon>Amygdaleae</taxon>
        <taxon>Prunus</taxon>
    </lineage>
</organism>
<dbReference type="FunFam" id="2.60.260.20:FF:000006">
    <property type="entry name" value="DnaJ subfamily B member 13"/>
    <property type="match status" value="1"/>
</dbReference>
<dbReference type="GO" id="GO:0051082">
    <property type="term" value="F:unfolded protein binding"/>
    <property type="evidence" value="ECO:0007669"/>
    <property type="project" value="InterPro"/>
</dbReference>
<dbReference type="InterPro" id="IPR002939">
    <property type="entry name" value="DnaJ_C"/>
</dbReference>
<dbReference type="AlphaFoldDB" id="A0A6P5TCC5"/>
<dbReference type="Gramene" id="Pav_sc0001196.1_g080.1.mk:mrna">
    <property type="protein sequence ID" value="Pav_sc0001196.1_g080.1.mk:mrna"/>
    <property type="gene ID" value="Pav_sc0001196.1_g080.1.mk"/>
</dbReference>
<dbReference type="PANTHER" id="PTHR24078:SF522">
    <property type="entry name" value="DNAJ CHAPERONE C-TERMINAL DOMAIN-CONTAINING PROTEIN"/>
    <property type="match status" value="1"/>
</dbReference>
<dbReference type="InterPro" id="IPR051339">
    <property type="entry name" value="DnaJ_subfamily_B"/>
</dbReference>
<feature type="compositionally biased region" description="Low complexity" evidence="2">
    <location>
        <begin position="97"/>
        <end position="125"/>
    </location>
</feature>
<evidence type="ECO:0000313" key="5">
    <source>
        <dbReference type="RefSeq" id="XP_021824695.1"/>
    </source>
</evidence>
<feature type="compositionally biased region" description="Polar residues" evidence="2">
    <location>
        <begin position="126"/>
        <end position="161"/>
    </location>
</feature>
<proteinExistence type="predicted"/>